<dbReference type="KEGG" id="vg:6369710"/>
<dbReference type="PROSITE" id="PS50889">
    <property type="entry name" value="S4"/>
    <property type="match status" value="1"/>
</dbReference>
<evidence type="ECO:0000313" key="3">
    <source>
        <dbReference type="Proteomes" id="UP000001034"/>
    </source>
</evidence>
<sequence length="57" mass="6350">MEKPCTKASGSEIRRWIQQSSIVVNGQVVRDPKAVIALPVTSFVLFPKSPKKRITIL</sequence>
<dbReference type="InterPro" id="IPR036986">
    <property type="entry name" value="S4_RNA-bd_sf"/>
</dbReference>
<dbReference type="Gene3D" id="3.10.290.10">
    <property type="entry name" value="RNA-binding S4 domain"/>
    <property type="match status" value="1"/>
</dbReference>
<evidence type="ECO:0000259" key="1">
    <source>
        <dbReference type="Pfam" id="PF01479"/>
    </source>
</evidence>
<reference evidence="2 3" key="1">
    <citation type="journal article" date="2010" name="Virology">
        <title>A jumbo phage infecting the phytopathogen Ralstonia solanacearum defines a new lineage of the Myoviridae family.</title>
        <authorList>
            <person name="Yamada T."/>
            <person name="Satoh S."/>
            <person name="Ishikawa H."/>
            <person name="Fujiwara A."/>
            <person name="Kawasaki T."/>
            <person name="Fujie M."/>
            <person name="Ogata H."/>
        </authorList>
    </citation>
    <scope>NUCLEOTIDE SEQUENCE [LARGE SCALE GENOMIC DNA]</scope>
</reference>
<dbReference type="GeneID" id="6369710"/>
<organism evidence="2 3">
    <name type="scientific">Ralstonia phage phiRSL1</name>
    <dbReference type="NCBI Taxonomy" id="1980924"/>
    <lineage>
        <taxon>Viruses</taxon>
        <taxon>Duplodnaviria</taxon>
        <taxon>Heunggongvirae</taxon>
        <taxon>Uroviricota</taxon>
        <taxon>Caudoviricetes</taxon>
        <taxon>Mieseafarmvirus</taxon>
        <taxon>Mieseafarmvirus RSL1</taxon>
    </lineage>
</organism>
<dbReference type="CDD" id="cd00165">
    <property type="entry name" value="S4"/>
    <property type="match status" value="1"/>
</dbReference>
<proteinExistence type="predicted"/>
<name>B2ZXQ3_9CAUD</name>
<protein>
    <recommendedName>
        <fullName evidence="1">RNA-binding S4 domain-containing protein</fullName>
    </recommendedName>
</protein>
<dbReference type="SUPFAM" id="SSF55174">
    <property type="entry name" value="Alpha-L RNA-binding motif"/>
    <property type="match status" value="1"/>
</dbReference>
<dbReference type="Pfam" id="PF01479">
    <property type="entry name" value="S4"/>
    <property type="match status" value="1"/>
</dbReference>
<dbReference type="EMBL" id="AB366653">
    <property type="protein sequence ID" value="BAG41478.1"/>
    <property type="molecule type" value="Genomic_DNA"/>
</dbReference>
<dbReference type="GO" id="GO:0003723">
    <property type="term" value="F:RNA binding"/>
    <property type="evidence" value="ECO:0007669"/>
    <property type="project" value="InterPro"/>
</dbReference>
<dbReference type="InterPro" id="IPR002942">
    <property type="entry name" value="S4_RNA-bd"/>
</dbReference>
<feature type="domain" description="RNA-binding S4" evidence="1">
    <location>
        <begin position="9"/>
        <end position="33"/>
    </location>
</feature>
<accession>B2ZXQ3</accession>
<keyword evidence="3" id="KW-1185">Reference proteome</keyword>
<dbReference type="Proteomes" id="UP000001034">
    <property type="component" value="Segment"/>
</dbReference>
<evidence type="ECO:0000313" key="2">
    <source>
        <dbReference type="EMBL" id="BAG41478.1"/>
    </source>
</evidence>
<dbReference type="RefSeq" id="YP_001949908.1">
    <property type="nucleotide sequence ID" value="NC_010811.2"/>
</dbReference>